<accession>A0ABX0V1H4</accession>
<comment type="caution">
    <text evidence="1">The sequence shown here is derived from an EMBL/GenBank/DDBJ whole genome shotgun (WGS) entry which is preliminary data.</text>
</comment>
<reference evidence="1 2" key="1">
    <citation type="submission" date="2020-03" db="EMBL/GenBank/DDBJ databases">
        <title>Genomic Encyclopedia of Type Strains, Phase IV (KMG-IV): sequencing the most valuable type-strain genomes for metagenomic binning, comparative biology and taxonomic classification.</title>
        <authorList>
            <person name="Goeker M."/>
        </authorList>
    </citation>
    <scope>NUCLEOTIDE SEQUENCE [LARGE SCALE GENOMIC DNA]</scope>
    <source>
        <strain evidence="1 2">DSM 103870</strain>
    </source>
</reference>
<proteinExistence type="predicted"/>
<dbReference type="Proteomes" id="UP001429580">
    <property type="component" value="Unassembled WGS sequence"/>
</dbReference>
<name>A0ABX0V1H4_9HYPH</name>
<protein>
    <submittedName>
        <fullName evidence="1">Uncharacterized protein</fullName>
    </submittedName>
</protein>
<gene>
    <name evidence="1" type="ORF">FHS82_002906</name>
</gene>
<organism evidence="1 2">
    <name type="scientific">Pseudochelatococcus lubricantis</name>
    <dbReference type="NCBI Taxonomy" id="1538102"/>
    <lineage>
        <taxon>Bacteria</taxon>
        <taxon>Pseudomonadati</taxon>
        <taxon>Pseudomonadota</taxon>
        <taxon>Alphaproteobacteria</taxon>
        <taxon>Hyphomicrobiales</taxon>
        <taxon>Chelatococcaceae</taxon>
        <taxon>Pseudochelatococcus</taxon>
    </lineage>
</organism>
<dbReference type="EMBL" id="JAASQI010000007">
    <property type="protein sequence ID" value="NIJ59051.1"/>
    <property type="molecule type" value="Genomic_DNA"/>
</dbReference>
<sequence>MAKDVIAFPGAIVRRIDNSKIAPAGDTEAFRCSERRKTFNDKLTAIPHHVSLAFSRHRRSDRPVECDGQRAKGK</sequence>
<evidence type="ECO:0000313" key="1">
    <source>
        <dbReference type="EMBL" id="NIJ59051.1"/>
    </source>
</evidence>
<keyword evidence="2" id="KW-1185">Reference proteome</keyword>
<evidence type="ECO:0000313" key="2">
    <source>
        <dbReference type="Proteomes" id="UP001429580"/>
    </source>
</evidence>